<comment type="similarity">
    <text evidence="1 5">Belongs to the FliD family.</text>
</comment>
<protein>
    <recommendedName>
        <fullName evidence="5">Flagellar hook-associated protein 2</fullName>
        <shortName evidence="5">HAP2</shortName>
    </recommendedName>
    <alternativeName>
        <fullName evidence="5">Flagellar cap protein</fullName>
    </alternativeName>
</protein>
<proteinExistence type="inferred from homology"/>
<dbReference type="GO" id="GO:0009424">
    <property type="term" value="C:bacterial-type flagellum hook"/>
    <property type="evidence" value="ECO:0007669"/>
    <property type="project" value="UniProtKB-UniRule"/>
</dbReference>
<evidence type="ECO:0000256" key="5">
    <source>
        <dbReference type="RuleBase" id="RU362066"/>
    </source>
</evidence>
<comment type="function">
    <text evidence="5">Required for morphogenesis and for the elongation of the flagellar filament by facilitating polymerization of the flagellin monomers at the tip of growing filament. Forms a capping structure, which prevents flagellin subunits (transported through the central channel of the flagellum) from leaking out without polymerization at the distal end.</text>
</comment>
<keyword evidence="8" id="KW-0282">Flagellum</keyword>
<evidence type="ECO:0000259" key="7">
    <source>
        <dbReference type="Pfam" id="PF07195"/>
    </source>
</evidence>
<keyword evidence="9" id="KW-1185">Reference proteome</keyword>
<evidence type="ECO:0000313" key="8">
    <source>
        <dbReference type="EMBL" id="MBH9575873.1"/>
    </source>
</evidence>
<dbReference type="GO" id="GO:0005576">
    <property type="term" value="C:extracellular region"/>
    <property type="evidence" value="ECO:0007669"/>
    <property type="project" value="UniProtKB-SubCell"/>
</dbReference>
<dbReference type="Pfam" id="PF02465">
    <property type="entry name" value="FliD_N"/>
    <property type="match status" value="1"/>
</dbReference>
<sequence>MATITSAGIGSGLDVETLISRLVAVERTPIQQIQQRATGFKTQLSAYGKLQSNLSTLRDAAARLTRADTFGAVTATSSNATTASATAATGTTAGSYTVRVDKLAAAQSIATNAVPSGSALGTGTITIDFGSYTDDGMGGFTFDADPTRTSVIIPVATGEDALEQIRDKINAMKRGIVASVVSDANGSRLVMRGVDPGAANAFRVSVADDDGNNTDTSGLSALAYDLATGVNTSSRKQAAQNAEANIDGIDIVSATNTVTGAVSGLTITLGKVSADPVTLTVAQDKSAIKKSITDFANAYNETVKFLREQSRYDPGSKTGGPLLGDSTATSVLNQLRGLGGGNTSLGGTLTRFAEIGLDPQSDGTFKVNDTKLDAALDKGSDLKAFFSAVDELEAGNSGLAVRLRKLTDDLLSVDGRVTNRQKGIQTRIDEASKQEAQVERRVELVEKRLRAQYTALDATMGKMQGLSSYLNQQLQKL</sequence>
<evidence type="ECO:0000256" key="4">
    <source>
        <dbReference type="ARBA" id="ARBA00023143"/>
    </source>
</evidence>
<keyword evidence="5" id="KW-0964">Secreted</keyword>
<dbReference type="InterPro" id="IPR040026">
    <property type="entry name" value="FliD"/>
</dbReference>
<evidence type="ECO:0000256" key="1">
    <source>
        <dbReference type="ARBA" id="ARBA00009764"/>
    </source>
</evidence>
<dbReference type="Pfam" id="PF07195">
    <property type="entry name" value="FliD_C"/>
    <property type="match status" value="1"/>
</dbReference>
<comment type="subunit">
    <text evidence="2 5">Homopentamer.</text>
</comment>
<feature type="domain" description="Flagellar hook-associated protein 2 C-terminal" evidence="7">
    <location>
        <begin position="239"/>
        <end position="464"/>
    </location>
</feature>
<evidence type="ECO:0000256" key="3">
    <source>
        <dbReference type="ARBA" id="ARBA00023054"/>
    </source>
</evidence>
<dbReference type="RefSeq" id="WP_198109497.1">
    <property type="nucleotide sequence ID" value="NZ_JAEDAK010000002.1"/>
</dbReference>
<gene>
    <name evidence="8" type="primary">fliD</name>
    <name evidence="8" type="ORF">I7X39_03040</name>
</gene>
<organism evidence="8 9">
    <name type="scientific">Inhella proteolytica</name>
    <dbReference type="NCBI Taxonomy" id="2795029"/>
    <lineage>
        <taxon>Bacteria</taxon>
        <taxon>Pseudomonadati</taxon>
        <taxon>Pseudomonadota</taxon>
        <taxon>Betaproteobacteria</taxon>
        <taxon>Burkholderiales</taxon>
        <taxon>Sphaerotilaceae</taxon>
        <taxon>Inhella</taxon>
    </lineage>
</organism>
<feature type="domain" description="Flagellar hook-associated protein 2 N-terminal" evidence="6">
    <location>
        <begin position="11"/>
        <end position="107"/>
    </location>
</feature>
<accession>A0A931IZF6</accession>
<dbReference type="GO" id="GO:0071973">
    <property type="term" value="P:bacterial-type flagellum-dependent cell motility"/>
    <property type="evidence" value="ECO:0007669"/>
    <property type="project" value="TreeGrafter"/>
</dbReference>
<dbReference type="PANTHER" id="PTHR30288:SF0">
    <property type="entry name" value="FLAGELLAR HOOK-ASSOCIATED PROTEIN 2"/>
    <property type="match status" value="1"/>
</dbReference>
<comment type="caution">
    <text evidence="8">The sequence shown here is derived from an EMBL/GenBank/DDBJ whole genome shotgun (WGS) entry which is preliminary data.</text>
</comment>
<dbReference type="InterPro" id="IPR003481">
    <property type="entry name" value="FliD_N"/>
</dbReference>
<dbReference type="Proteomes" id="UP000613266">
    <property type="component" value="Unassembled WGS sequence"/>
</dbReference>
<evidence type="ECO:0000259" key="6">
    <source>
        <dbReference type="Pfam" id="PF02465"/>
    </source>
</evidence>
<comment type="subcellular location">
    <subcellularLocation>
        <location evidence="5">Secreted</location>
    </subcellularLocation>
    <subcellularLocation>
        <location evidence="5">Bacterial flagellum</location>
    </subcellularLocation>
</comment>
<keyword evidence="3" id="KW-0175">Coiled coil</keyword>
<dbReference type="InterPro" id="IPR010809">
    <property type="entry name" value="FliD_C"/>
</dbReference>
<evidence type="ECO:0000256" key="2">
    <source>
        <dbReference type="ARBA" id="ARBA00011255"/>
    </source>
</evidence>
<dbReference type="GO" id="GO:0007155">
    <property type="term" value="P:cell adhesion"/>
    <property type="evidence" value="ECO:0007669"/>
    <property type="project" value="InterPro"/>
</dbReference>
<keyword evidence="8" id="KW-0966">Cell projection</keyword>
<dbReference type="GO" id="GO:0009421">
    <property type="term" value="C:bacterial-type flagellum filament cap"/>
    <property type="evidence" value="ECO:0007669"/>
    <property type="project" value="InterPro"/>
</dbReference>
<dbReference type="PANTHER" id="PTHR30288">
    <property type="entry name" value="FLAGELLAR CAP/ASSEMBLY PROTEIN FLID"/>
    <property type="match status" value="1"/>
</dbReference>
<keyword evidence="4 5" id="KW-0975">Bacterial flagellum</keyword>
<dbReference type="AlphaFoldDB" id="A0A931IZF6"/>
<reference evidence="8" key="1">
    <citation type="submission" date="2020-12" db="EMBL/GenBank/DDBJ databases">
        <title>The genome sequence of Inhella sp. 1Y17.</title>
        <authorList>
            <person name="Liu Y."/>
        </authorList>
    </citation>
    <scope>NUCLEOTIDE SEQUENCE</scope>
    <source>
        <strain evidence="8">1Y17</strain>
    </source>
</reference>
<name>A0A931IZF6_9BURK</name>
<keyword evidence="8" id="KW-0969">Cilium</keyword>
<evidence type="ECO:0000313" key="9">
    <source>
        <dbReference type="Proteomes" id="UP000613266"/>
    </source>
</evidence>
<dbReference type="EMBL" id="JAEDAK010000002">
    <property type="protein sequence ID" value="MBH9575873.1"/>
    <property type="molecule type" value="Genomic_DNA"/>
</dbReference>